<accession>A0A4P6K2Y9</accession>
<evidence type="ECO:0000259" key="3">
    <source>
        <dbReference type="Pfam" id="PF13240"/>
    </source>
</evidence>
<protein>
    <submittedName>
        <fullName evidence="4">Zinc-ribbon domain-containing protein</fullName>
    </submittedName>
</protein>
<keyword evidence="2" id="KW-1133">Transmembrane helix</keyword>
<organism evidence="4 5">
    <name type="scientific">Ktedonosporobacter rubrisoli</name>
    <dbReference type="NCBI Taxonomy" id="2509675"/>
    <lineage>
        <taxon>Bacteria</taxon>
        <taxon>Bacillati</taxon>
        <taxon>Chloroflexota</taxon>
        <taxon>Ktedonobacteria</taxon>
        <taxon>Ktedonobacterales</taxon>
        <taxon>Ktedonosporobacteraceae</taxon>
        <taxon>Ktedonosporobacter</taxon>
    </lineage>
</organism>
<feature type="compositionally biased region" description="Polar residues" evidence="1">
    <location>
        <begin position="137"/>
        <end position="148"/>
    </location>
</feature>
<reference evidence="4 5" key="1">
    <citation type="submission" date="2019-01" db="EMBL/GenBank/DDBJ databases">
        <title>Ktedonosporobacter rubrisoli SCAWS-G2.</title>
        <authorList>
            <person name="Huang Y."/>
            <person name="Yan B."/>
        </authorList>
    </citation>
    <scope>NUCLEOTIDE SEQUENCE [LARGE SCALE GENOMIC DNA]</scope>
    <source>
        <strain evidence="4 5">SCAWS-G2</strain>
    </source>
</reference>
<dbReference type="EMBL" id="CP035758">
    <property type="protein sequence ID" value="QBD82292.1"/>
    <property type="molecule type" value="Genomic_DNA"/>
</dbReference>
<proteinExistence type="predicted"/>
<name>A0A4P6K2Y9_KTERU</name>
<dbReference type="OrthoDB" id="139811at2"/>
<gene>
    <name evidence="4" type="ORF">EPA93_42470</name>
</gene>
<evidence type="ECO:0000313" key="4">
    <source>
        <dbReference type="EMBL" id="QBD82292.1"/>
    </source>
</evidence>
<evidence type="ECO:0000256" key="2">
    <source>
        <dbReference type="SAM" id="Phobius"/>
    </source>
</evidence>
<evidence type="ECO:0000313" key="5">
    <source>
        <dbReference type="Proteomes" id="UP000290365"/>
    </source>
</evidence>
<feature type="transmembrane region" description="Helical" evidence="2">
    <location>
        <begin position="260"/>
        <end position="281"/>
    </location>
</feature>
<feature type="domain" description="Zinc-ribbon" evidence="3">
    <location>
        <begin position="19"/>
        <end position="39"/>
    </location>
</feature>
<evidence type="ECO:0000256" key="1">
    <source>
        <dbReference type="SAM" id="MobiDB-lite"/>
    </source>
</evidence>
<dbReference type="InterPro" id="IPR026870">
    <property type="entry name" value="Zinc_ribbon_dom"/>
</dbReference>
<keyword evidence="2" id="KW-0472">Membrane</keyword>
<feature type="compositionally biased region" description="Polar residues" evidence="1">
    <location>
        <begin position="110"/>
        <end position="125"/>
    </location>
</feature>
<keyword evidence="2" id="KW-0812">Transmembrane</keyword>
<sequence>MVLLGKLFRYRRCSMAIQCIKCGKKLPDDARICDNCGTVVEDNQVRSRSVSTSDETLQAPFPGEAANLGVREQLAQQPTTQLSFPGISAESPRQISWPGVQASSEADPAQEQQDWSVEKQTTGQAEEQKKHPPMQDTLESAQDSSLEDQPTRPITAAERQYQDQATMSEQTSPIDELDTVHTAVPPSTADASVDELDTVHTTVPASAPDASVMHTPPPHTPPLSPQSLQHFGQALSGPSVQGWQKKFSQLGPMVSKRRTFLIVIALLLVLLFGTVGAWMTMAQPFSVAPVTQPWQAFQDQGLGVSLAYPNGWTVQVDHGKSAVHFFDSSLTAQFELEVVPSATANLTQYLQQQGENLGMTSVKSGSPQKFAGTSWQQVQGNMLRNGANYVGSILAAVYRDHTYKITQSAHQSIYTDEEKDVFSVIRTSLKFV</sequence>
<feature type="region of interest" description="Disordered" evidence="1">
    <location>
        <begin position="76"/>
        <end position="150"/>
    </location>
</feature>
<dbReference type="AlphaFoldDB" id="A0A4P6K2Y9"/>
<keyword evidence="5" id="KW-1185">Reference proteome</keyword>
<dbReference type="Proteomes" id="UP000290365">
    <property type="component" value="Chromosome"/>
</dbReference>
<dbReference type="KEGG" id="kbs:EPA93_42470"/>
<dbReference type="Pfam" id="PF13240">
    <property type="entry name" value="Zn_Ribbon_1"/>
    <property type="match status" value="1"/>
</dbReference>